<evidence type="ECO:0000313" key="6">
    <source>
        <dbReference type="EMBL" id="MBB6563262.1"/>
    </source>
</evidence>
<dbReference type="SUPFAM" id="SSF55073">
    <property type="entry name" value="Nucleotide cyclase"/>
    <property type="match status" value="1"/>
</dbReference>
<dbReference type="InterPro" id="IPR043128">
    <property type="entry name" value="Rev_trsase/Diguanyl_cyclase"/>
</dbReference>
<keyword evidence="4" id="KW-0812">Transmembrane</keyword>
<dbReference type="AlphaFoldDB" id="A0A7X0PJU5"/>
<proteinExistence type="predicted"/>
<keyword evidence="4" id="KW-1133">Transmembrane helix</keyword>
<dbReference type="PANTHER" id="PTHR45138:SF9">
    <property type="entry name" value="DIGUANYLATE CYCLASE DGCM-RELATED"/>
    <property type="match status" value="1"/>
</dbReference>
<dbReference type="PANTHER" id="PTHR45138">
    <property type="entry name" value="REGULATORY COMPONENTS OF SENSORY TRANSDUCTION SYSTEM"/>
    <property type="match status" value="1"/>
</dbReference>
<evidence type="ECO:0000256" key="4">
    <source>
        <dbReference type="SAM" id="Phobius"/>
    </source>
</evidence>
<evidence type="ECO:0000313" key="7">
    <source>
        <dbReference type="Proteomes" id="UP000575083"/>
    </source>
</evidence>
<keyword evidence="3" id="KW-0175">Coiled coil</keyword>
<accession>A0A7X0PJU5</accession>
<gene>
    <name evidence="6" type="ORF">HNP48_005981</name>
</gene>
<dbReference type="GO" id="GO:0043709">
    <property type="term" value="P:cell adhesion involved in single-species biofilm formation"/>
    <property type="evidence" value="ECO:0007669"/>
    <property type="project" value="TreeGrafter"/>
</dbReference>
<feature type="transmembrane region" description="Helical" evidence="4">
    <location>
        <begin position="54"/>
        <end position="73"/>
    </location>
</feature>
<dbReference type="RefSeq" id="WP_184864093.1">
    <property type="nucleotide sequence ID" value="NZ_JACHLK010000017.1"/>
</dbReference>
<dbReference type="CDD" id="cd01949">
    <property type="entry name" value="GGDEF"/>
    <property type="match status" value="1"/>
</dbReference>
<feature type="transmembrane region" description="Helical" evidence="4">
    <location>
        <begin position="94"/>
        <end position="113"/>
    </location>
</feature>
<feature type="domain" description="GGDEF" evidence="5">
    <location>
        <begin position="264"/>
        <end position="396"/>
    </location>
</feature>
<evidence type="ECO:0000256" key="3">
    <source>
        <dbReference type="SAM" id="Coils"/>
    </source>
</evidence>
<feature type="transmembrane region" description="Helical" evidence="4">
    <location>
        <begin position="31"/>
        <end position="48"/>
    </location>
</feature>
<dbReference type="GO" id="GO:0005886">
    <property type="term" value="C:plasma membrane"/>
    <property type="evidence" value="ECO:0007669"/>
    <property type="project" value="TreeGrafter"/>
</dbReference>
<dbReference type="Pfam" id="PF00990">
    <property type="entry name" value="GGDEF"/>
    <property type="match status" value="1"/>
</dbReference>
<feature type="coiled-coil region" evidence="3">
    <location>
        <begin position="209"/>
        <end position="236"/>
    </location>
</feature>
<evidence type="ECO:0000256" key="2">
    <source>
        <dbReference type="ARBA" id="ARBA00034247"/>
    </source>
</evidence>
<dbReference type="NCBIfam" id="TIGR00254">
    <property type="entry name" value="GGDEF"/>
    <property type="match status" value="1"/>
</dbReference>
<dbReference type="InterPro" id="IPR029787">
    <property type="entry name" value="Nucleotide_cyclase"/>
</dbReference>
<dbReference type="EMBL" id="JACHLK010000017">
    <property type="protein sequence ID" value="MBB6563262.1"/>
    <property type="molecule type" value="Genomic_DNA"/>
</dbReference>
<comment type="caution">
    <text evidence="6">The sequence shown here is derived from an EMBL/GenBank/DDBJ whole genome shotgun (WGS) entry which is preliminary data.</text>
</comment>
<dbReference type="InterPro" id="IPR050469">
    <property type="entry name" value="Diguanylate_Cyclase"/>
</dbReference>
<dbReference type="FunFam" id="3.30.70.270:FF:000001">
    <property type="entry name" value="Diguanylate cyclase domain protein"/>
    <property type="match status" value="1"/>
</dbReference>
<feature type="transmembrane region" description="Helical" evidence="4">
    <location>
        <begin position="125"/>
        <end position="142"/>
    </location>
</feature>
<dbReference type="GO" id="GO:1902201">
    <property type="term" value="P:negative regulation of bacterial-type flagellum-dependent cell motility"/>
    <property type="evidence" value="ECO:0007669"/>
    <property type="project" value="TreeGrafter"/>
</dbReference>
<dbReference type="Gene3D" id="3.30.70.270">
    <property type="match status" value="1"/>
</dbReference>
<keyword evidence="7" id="KW-1185">Reference proteome</keyword>
<dbReference type="Proteomes" id="UP000575083">
    <property type="component" value="Unassembled WGS sequence"/>
</dbReference>
<dbReference type="SMART" id="SM00267">
    <property type="entry name" value="GGDEF"/>
    <property type="match status" value="1"/>
</dbReference>
<sequence>MANDLGRQPDGSAEARLPATLLLRAAERQRAAATSTLLGVALVAYAHWGGPGQAFVPWFVLVRLAALAWSHAITRRIQQLHAGGEPFMHLEWQFILAMGAGGAAWGLIGWMVPDLNLADWAARDLFSAIIMVFISCMVLITLSHHGRALLAYMCAQWSVACLYMVLAPGPLAKALLIFVGIAGLVAVLLLYGRLLQRQTRQGVLAELRNDDLTARLQQANRQLEQALEQAVAAANHDPLTGLLNRRALATQVDYLAAARRRHGGACSVLLLDIDHFKRINDSHGHAAGDEVLRALAATLACTLREVDIIARWGGEEFLVVMPDCDIATALVRAEDVRAGVARLKVAALPADYRLGVSIGAADWPLDAGFDAVVSRADTALYSAKEAGRNRVEQARP</sequence>
<protein>
    <recommendedName>
        <fullName evidence="1">diguanylate cyclase</fullName>
        <ecNumber evidence="1">2.7.7.65</ecNumber>
    </recommendedName>
</protein>
<organism evidence="6 7">
    <name type="scientific">Acidovorax soli</name>
    <dbReference type="NCBI Taxonomy" id="592050"/>
    <lineage>
        <taxon>Bacteria</taxon>
        <taxon>Pseudomonadati</taxon>
        <taxon>Pseudomonadota</taxon>
        <taxon>Betaproteobacteria</taxon>
        <taxon>Burkholderiales</taxon>
        <taxon>Comamonadaceae</taxon>
        <taxon>Acidovorax</taxon>
    </lineage>
</organism>
<evidence type="ECO:0000259" key="5">
    <source>
        <dbReference type="PROSITE" id="PS50887"/>
    </source>
</evidence>
<dbReference type="PROSITE" id="PS50887">
    <property type="entry name" value="GGDEF"/>
    <property type="match status" value="1"/>
</dbReference>
<keyword evidence="4" id="KW-0472">Membrane</keyword>
<dbReference type="GO" id="GO:0052621">
    <property type="term" value="F:diguanylate cyclase activity"/>
    <property type="evidence" value="ECO:0007669"/>
    <property type="project" value="UniProtKB-EC"/>
</dbReference>
<reference evidence="6 7" key="1">
    <citation type="submission" date="2020-08" db="EMBL/GenBank/DDBJ databases">
        <title>Functional genomics of gut bacteria from endangered species of beetles.</title>
        <authorList>
            <person name="Carlos-Shanley C."/>
        </authorList>
    </citation>
    <scope>NUCLEOTIDE SEQUENCE [LARGE SCALE GENOMIC DNA]</scope>
    <source>
        <strain evidence="6 7">S00198</strain>
    </source>
</reference>
<feature type="transmembrane region" description="Helical" evidence="4">
    <location>
        <begin position="172"/>
        <end position="191"/>
    </location>
</feature>
<name>A0A7X0PJU5_9BURK</name>
<evidence type="ECO:0000256" key="1">
    <source>
        <dbReference type="ARBA" id="ARBA00012528"/>
    </source>
</evidence>
<comment type="catalytic activity">
    <reaction evidence="2">
        <text>2 GTP = 3',3'-c-di-GMP + 2 diphosphate</text>
        <dbReference type="Rhea" id="RHEA:24898"/>
        <dbReference type="ChEBI" id="CHEBI:33019"/>
        <dbReference type="ChEBI" id="CHEBI:37565"/>
        <dbReference type="ChEBI" id="CHEBI:58805"/>
        <dbReference type="EC" id="2.7.7.65"/>
    </reaction>
</comment>
<dbReference type="InterPro" id="IPR000160">
    <property type="entry name" value="GGDEF_dom"/>
</dbReference>
<dbReference type="EC" id="2.7.7.65" evidence="1"/>
<feature type="transmembrane region" description="Helical" evidence="4">
    <location>
        <begin position="149"/>
        <end position="166"/>
    </location>
</feature>